<name>K3XNU6_SETIT</name>
<evidence type="ECO:0000313" key="2">
    <source>
        <dbReference type="Proteomes" id="UP000004995"/>
    </source>
</evidence>
<reference evidence="2" key="1">
    <citation type="journal article" date="2012" name="Nat. Biotechnol.">
        <title>Reference genome sequence of the model plant Setaria.</title>
        <authorList>
            <person name="Bennetzen J.L."/>
            <person name="Schmutz J."/>
            <person name="Wang H."/>
            <person name="Percifield R."/>
            <person name="Hawkins J."/>
            <person name="Pontaroli A.C."/>
            <person name="Estep M."/>
            <person name="Feng L."/>
            <person name="Vaughn J.N."/>
            <person name="Grimwood J."/>
            <person name="Jenkins J."/>
            <person name="Barry K."/>
            <person name="Lindquist E."/>
            <person name="Hellsten U."/>
            <person name="Deshpande S."/>
            <person name="Wang X."/>
            <person name="Wu X."/>
            <person name="Mitros T."/>
            <person name="Triplett J."/>
            <person name="Yang X."/>
            <person name="Ye C.Y."/>
            <person name="Mauro-Herrera M."/>
            <person name="Wang L."/>
            <person name="Li P."/>
            <person name="Sharma M."/>
            <person name="Sharma R."/>
            <person name="Ronald P.C."/>
            <person name="Panaud O."/>
            <person name="Kellogg E.A."/>
            <person name="Brutnell T.P."/>
            <person name="Doust A.N."/>
            <person name="Tuskan G.A."/>
            <person name="Rokhsar D."/>
            <person name="Devos K.M."/>
        </authorList>
    </citation>
    <scope>NUCLEOTIDE SEQUENCE [LARGE SCALE GENOMIC DNA]</scope>
    <source>
        <strain evidence="2">cv. Yugu1</strain>
    </source>
</reference>
<dbReference type="EnsemblPlants" id="KQL05580">
    <property type="protein sequence ID" value="KQL05580"/>
    <property type="gene ID" value="SETIT_003569mg"/>
</dbReference>
<dbReference type="Gramene" id="KQL05580">
    <property type="protein sequence ID" value="KQL05580"/>
    <property type="gene ID" value="SETIT_003569mg"/>
</dbReference>
<dbReference type="AlphaFoldDB" id="K3XNU6"/>
<organism evidence="1 2">
    <name type="scientific">Setaria italica</name>
    <name type="common">Foxtail millet</name>
    <name type="synonym">Panicum italicum</name>
    <dbReference type="NCBI Taxonomy" id="4555"/>
    <lineage>
        <taxon>Eukaryota</taxon>
        <taxon>Viridiplantae</taxon>
        <taxon>Streptophyta</taxon>
        <taxon>Embryophyta</taxon>
        <taxon>Tracheophyta</taxon>
        <taxon>Spermatophyta</taxon>
        <taxon>Magnoliopsida</taxon>
        <taxon>Liliopsida</taxon>
        <taxon>Poales</taxon>
        <taxon>Poaceae</taxon>
        <taxon>PACMAD clade</taxon>
        <taxon>Panicoideae</taxon>
        <taxon>Panicodae</taxon>
        <taxon>Paniceae</taxon>
        <taxon>Cenchrinae</taxon>
        <taxon>Setaria</taxon>
    </lineage>
</organism>
<protein>
    <submittedName>
        <fullName evidence="1">Uncharacterized protein</fullName>
    </submittedName>
</protein>
<dbReference type="HOGENOM" id="CLU_2562728_0_0_1"/>
<keyword evidence="2" id="KW-1185">Reference proteome</keyword>
<dbReference type="InParanoid" id="K3XNU6"/>
<evidence type="ECO:0000313" key="1">
    <source>
        <dbReference type="EnsemblPlants" id="KQL05580"/>
    </source>
</evidence>
<proteinExistence type="predicted"/>
<accession>K3XNU6</accession>
<dbReference type="Proteomes" id="UP000004995">
    <property type="component" value="Unassembled WGS sequence"/>
</dbReference>
<dbReference type="EMBL" id="AGNK02003136">
    <property type="status" value="NOT_ANNOTATED_CDS"/>
    <property type="molecule type" value="Genomic_DNA"/>
</dbReference>
<sequence>MGSLRLQTFWLVQQLCWAAWKFLPWNLKTIVSLFKLRWTFKPGSHTRIQKRKRWFRHVAVTWPKGIENKMWRLDPLRSSLNI</sequence>
<reference evidence="1" key="2">
    <citation type="submission" date="2018-08" db="UniProtKB">
        <authorList>
            <consortium name="EnsemblPlants"/>
        </authorList>
    </citation>
    <scope>IDENTIFICATION</scope>
    <source>
        <strain evidence="1">Yugu1</strain>
    </source>
</reference>